<dbReference type="Proteomes" id="UP000219329">
    <property type="component" value="Unassembled WGS sequence"/>
</dbReference>
<reference evidence="4 5" key="1">
    <citation type="submission" date="2017-08" db="EMBL/GenBank/DDBJ databases">
        <title>Fine stratification of microbial communities through a metagenomic profile of the photic zone.</title>
        <authorList>
            <person name="Haro-Moreno J.M."/>
            <person name="Lopez-Perez M."/>
            <person name="De La Torre J."/>
            <person name="Picazo A."/>
            <person name="Camacho A."/>
            <person name="Rodriguez-Valera F."/>
        </authorList>
    </citation>
    <scope>NUCLEOTIDE SEQUENCE [LARGE SCALE GENOMIC DNA]</scope>
    <source>
        <strain evidence="4">MED-G28</strain>
    </source>
</reference>
<protein>
    <recommendedName>
        <fullName evidence="3">Sulfur carrier protein FdhD</fullName>
    </recommendedName>
</protein>
<dbReference type="SUPFAM" id="SSF53927">
    <property type="entry name" value="Cytidine deaminase-like"/>
    <property type="match status" value="1"/>
</dbReference>
<dbReference type="GO" id="GO:0005737">
    <property type="term" value="C:cytoplasm"/>
    <property type="evidence" value="ECO:0007669"/>
    <property type="project" value="UniProtKB-SubCell"/>
</dbReference>
<comment type="function">
    <text evidence="3">Required for formate dehydrogenase (FDH) activity. Acts as a sulfur carrier protein that transfers sulfur from IscS to the molybdenum cofactor prior to its insertion into FDH.</text>
</comment>
<dbReference type="GO" id="GO:0006777">
    <property type="term" value="P:Mo-molybdopterin cofactor biosynthetic process"/>
    <property type="evidence" value="ECO:0007669"/>
    <property type="project" value="UniProtKB-UniRule"/>
</dbReference>
<evidence type="ECO:0000313" key="5">
    <source>
        <dbReference type="Proteomes" id="UP000219329"/>
    </source>
</evidence>
<dbReference type="GO" id="GO:0016783">
    <property type="term" value="F:sulfurtransferase activity"/>
    <property type="evidence" value="ECO:0007669"/>
    <property type="project" value="InterPro"/>
</dbReference>
<gene>
    <name evidence="3" type="primary">fdhD</name>
    <name evidence="4" type="ORF">CNF02_11885</name>
</gene>
<dbReference type="InterPro" id="IPR016193">
    <property type="entry name" value="Cytidine_deaminase-like"/>
</dbReference>
<comment type="caution">
    <text evidence="4">The sequence shown here is derived from an EMBL/GenBank/DDBJ whole genome shotgun (WGS) entry which is preliminary data.</text>
</comment>
<evidence type="ECO:0000313" key="4">
    <source>
        <dbReference type="EMBL" id="PDH32500.1"/>
    </source>
</evidence>
<dbReference type="NCBIfam" id="TIGR00129">
    <property type="entry name" value="fdhD_narQ"/>
    <property type="match status" value="1"/>
</dbReference>
<dbReference type="AlphaFoldDB" id="A0A2A5W7P7"/>
<proteinExistence type="inferred from homology"/>
<dbReference type="PANTHER" id="PTHR30592">
    <property type="entry name" value="FORMATE DEHYDROGENASE"/>
    <property type="match status" value="1"/>
</dbReference>
<keyword evidence="2 3" id="KW-0501">Molybdenum cofactor biosynthesis</keyword>
<dbReference type="Gene3D" id="3.10.20.10">
    <property type="match status" value="1"/>
</dbReference>
<evidence type="ECO:0000256" key="1">
    <source>
        <dbReference type="ARBA" id="ARBA00022490"/>
    </source>
</evidence>
<comment type="similarity">
    <text evidence="3">Belongs to the FdhD family.</text>
</comment>
<evidence type="ECO:0000256" key="3">
    <source>
        <dbReference type="HAMAP-Rule" id="MF_00187"/>
    </source>
</evidence>
<feature type="active site" description="Cysteine persulfide intermediate" evidence="3">
    <location>
        <position position="111"/>
    </location>
</feature>
<dbReference type="HAMAP" id="MF_00187">
    <property type="entry name" value="FdhD"/>
    <property type="match status" value="1"/>
</dbReference>
<keyword evidence="4" id="KW-0808">Transferase</keyword>
<dbReference type="Pfam" id="PF02634">
    <property type="entry name" value="FdhD-NarQ"/>
    <property type="match status" value="1"/>
</dbReference>
<feature type="binding site" evidence="3">
    <location>
        <begin position="254"/>
        <end position="259"/>
    </location>
    <ligand>
        <name>Mo-bis(molybdopterin guanine dinucleotide)</name>
        <dbReference type="ChEBI" id="CHEBI:60539"/>
    </ligand>
</feature>
<evidence type="ECO:0000256" key="2">
    <source>
        <dbReference type="ARBA" id="ARBA00023150"/>
    </source>
</evidence>
<keyword evidence="1 3" id="KW-0963">Cytoplasm</keyword>
<name>A0A2A5W7P7_9GAMM</name>
<accession>A0A2A5W7P7</accession>
<dbReference type="EMBL" id="NTJZ01000016">
    <property type="protein sequence ID" value="PDH32500.1"/>
    <property type="molecule type" value="Genomic_DNA"/>
</dbReference>
<organism evidence="4 5">
    <name type="scientific">OM182 bacterium MED-G28</name>
    <dbReference type="NCBI Taxonomy" id="1986256"/>
    <lineage>
        <taxon>Bacteria</taxon>
        <taxon>Pseudomonadati</taxon>
        <taxon>Pseudomonadota</taxon>
        <taxon>Gammaproteobacteria</taxon>
        <taxon>OMG group</taxon>
        <taxon>OM182 clade</taxon>
    </lineage>
</organism>
<comment type="subcellular location">
    <subcellularLocation>
        <location evidence="3">Cytoplasm</location>
    </subcellularLocation>
</comment>
<dbReference type="GO" id="GO:0097163">
    <property type="term" value="F:sulfur carrier activity"/>
    <property type="evidence" value="ECO:0007669"/>
    <property type="project" value="UniProtKB-UniRule"/>
</dbReference>
<dbReference type="InterPro" id="IPR003786">
    <property type="entry name" value="FdhD"/>
</dbReference>
<sequence>MSEFIGSEKRLVDIWSDRSIDRREDFIAEETPVALVYNDISHVVMMATPAQLEKFALGFSLSEGIIQDCEEVYDIQIRQLNEGVEVALTISSQRFAKLKDRRRSISGRTGCGICGADSLQQARLAVEPVTSHCEPTPAAINRAITELDGRQDLQASTGAVHGAAWCNIDGRILEICEDVGRHNALDKLIGVLAQKNLLELESLNNGFVLVSSRASYEMVQKTAMINASVLVAVSAATTMAMDVARQAGVTLIGFARKNRHVTYVNSK</sequence>
<dbReference type="PANTHER" id="PTHR30592:SF1">
    <property type="entry name" value="SULFUR CARRIER PROTEIN FDHD"/>
    <property type="match status" value="1"/>
</dbReference>
<dbReference type="Gene3D" id="3.40.140.10">
    <property type="entry name" value="Cytidine Deaminase, domain 2"/>
    <property type="match status" value="1"/>
</dbReference>
<dbReference type="PIRSF" id="PIRSF015626">
    <property type="entry name" value="FdhD"/>
    <property type="match status" value="1"/>
</dbReference>